<evidence type="ECO:0000256" key="2">
    <source>
        <dbReference type="ARBA" id="ARBA00022989"/>
    </source>
</evidence>
<evidence type="ECO:0000256" key="4">
    <source>
        <dbReference type="SAM" id="Phobius"/>
    </source>
</evidence>
<dbReference type="AlphaFoldDB" id="A0A4Q7NG48"/>
<evidence type="ECO:0000256" key="3">
    <source>
        <dbReference type="ARBA" id="ARBA00023136"/>
    </source>
</evidence>
<dbReference type="InterPro" id="IPR020846">
    <property type="entry name" value="MFS_dom"/>
</dbReference>
<dbReference type="GO" id="GO:0022857">
    <property type="term" value="F:transmembrane transporter activity"/>
    <property type="evidence" value="ECO:0007669"/>
    <property type="project" value="InterPro"/>
</dbReference>
<proteinExistence type="predicted"/>
<feature type="transmembrane region" description="Helical" evidence="4">
    <location>
        <begin position="215"/>
        <end position="242"/>
    </location>
</feature>
<dbReference type="PANTHER" id="PTHR23534">
    <property type="entry name" value="MFS PERMEASE"/>
    <property type="match status" value="1"/>
</dbReference>
<dbReference type="OrthoDB" id="8558006at2"/>
<feature type="transmembrane region" description="Helical" evidence="4">
    <location>
        <begin position="254"/>
        <end position="272"/>
    </location>
</feature>
<protein>
    <submittedName>
        <fullName evidence="6">Putative MFS family arabinose efflux permease</fullName>
    </submittedName>
</protein>
<dbReference type="Gene3D" id="1.20.1250.20">
    <property type="entry name" value="MFS general substrate transporter like domains"/>
    <property type="match status" value="1"/>
</dbReference>
<keyword evidence="7" id="KW-1185">Reference proteome</keyword>
<dbReference type="EMBL" id="SGXC01000002">
    <property type="protein sequence ID" value="RZS81687.1"/>
    <property type="molecule type" value="Genomic_DNA"/>
</dbReference>
<feature type="transmembrane region" description="Helical" evidence="4">
    <location>
        <begin position="368"/>
        <end position="386"/>
    </location>
</feature>
<feature type="transmembrane region" description="Helical" evidence="4">
    <location>
        <begin position="338"/>
        <end position="356"/>
    </location>
</feature>
<gene>
    <name evidence="6" type="ORF">EV675_4315</name>
</gene>
<feature type="transmembrane region" description="Helical" evidence="4">
    <location>
        <begin position="279"/>
        <end position="298"/>
    </location>
</feature>
<dbReference type="RefSeq" id="WP_130359630.1">
    <property type="nucleotide sequence ID" value="NZ_SGXC01000002.1"/>
</dbReference>
<sequence>MDALTEKDVRRNALVLSCAQSLGGANPAIVISLGGLVGQMLATDKSLATLPVSLYNLGLALGTIPAAMLMRRLGRRAAYMLGAVIGGVAGLLAAYSITTGMFALFCVATAIAGTYGSCVQSYRFGATDGADANFKARAISWVMVGGLVGAVIGPQTVIWTRDAIGGIPFAGSFVGQAVLALAALPVLLLLRGSVRPAAEQGGGRPLREIASSGRFVVAVVAGIVSYGMMSFVMTAAPIAMVACGHTVGEAALGIQWHVLAMYGPSFVTGRLITRFGKEWVTMAGLLLMAVSGAVALHGLSVGHFWLSLVFLGVGWNFGFIGATAMVTDCYRPEERTKVQALNDFLVFGSVAIASFSSGRLLNASGWETINWLLYPAVAIVLIPLLWQAGRTRRAAA</sequence>
<feature type="transmembrane region" description="Helical" evidence="4">
    <location>
        <begin position="173"/>
        <end position="194"/>
    </location>
</feature>
<dbReference type="Proteomes" id="UP000292445">
    <property type="component" value="Unassembled WGS sequence"/>
</dbReference>
<feature type="transmembrane region" description="Helical" evidence="4">
    <location>
        <begin position="12"/>
        <end position="33"/>
    </location>
</feature>
<evidence type="ECO:0000259" key="5">
    <source>
        <dbReference type="PROSITE" id="PS50850"/>
    </source>
</evidence>
<reference evidence="6 7" key="1">
    <citation type="submission" date="2019-02" db="EMBL/GenBank/DDBJ databases">
        <title>Genomic Encyclopedia of Type Strains, Phase IV (KMG-IV): sequencing the most valuable type-strain genomes for metagenomic binning, comparative biology and taxonomic classification.</title>
        <authorList>
            <person name="Goeker M."/>
        </authorList>
    </citation>
    <scope>NUCLEOTIDE SEQUENCE [LARGE SCALE GENOMIC DNA]</scope>
    <source>
        <strain evidence="6 7">K24</strain>
    </source>
</reference>
<feature type="transmembrane region" description="Helical" evidence="4">
    <location>
        <begin position="77"/>
        <end position="95"/>
    </location>
</feature>
<accession>A0A4Q7NG48</accession>
<feature type="transmembrane region" description="Helical" evidence="4">
    <location>
        <begin position="53"/>
        <end position="70"/>
    </location>
</feature>
<keyword evidence="1 4" id="KW-0812">Transmembrane</keyword>
<name>A0A4Q7NG48_9BURK</name>
<dbReference type="PROSITE" id="PS50850">
    <property type="entry name" value="MFS"/>
    <property type="match status" value="1"/>
</dbReference>
<keyword evidence="3 4" id="KW-0472">Membrane</keyword>
<feature type="domain" description="Major facilitator superfamily (MFS) profile" evidence="5">
    <location>
        <begin position="214"/>
        <end position="396"/>
    </location>
</feature>
<evidence type="ECO:0000313" key="6">
    <source>
        <dbReference type="EMBL" id="RZS81687.1"/>
    </source>
</evidence>
<dbReference type="PANTHER" id="PTHR23534:SF1">
    <property type="entry name" value="MAJOR FACILITATOR SUPERFAMILY PROTEIN"/>
    <property type="match status" value="1"/>
</dbReference>
<feature type="transmembrane region" description="Helical" evidence="4">
    <location>
        <begin position="134"/>
        <end position="153"/>
    </location>
</feature>
<dbReference type="InterPro" id="IPR036259">
    <property type="entry name" value="MFS_trans_sf"/>
</dbReference>
<comment type="caution">
    <text evidence="6">The sequence shown here is derived from an EMBL/GenBank/DDBJ whole genome shotgun (WGS) entry which is preliminary data.</text>
</comment>
<evidence type="ECO:0000313" key="7">
    <source>
        <dbReference type="Proteomes" id="UP000292445"/>
    </source>
</evidence>
<dbReference type="SUPFAM" id="SSF103473">
    <property type="entry name" value="MFS general substrate transporter"/>
    <property type="match status" value="1"/>
</dbReference>
<dbReference type="InterPro" id="IPR011701">
    <property type="entry name" value="MFS"/>
</dbReference>
<evidence type="ECO:0000256" key="1">
    <source>
        <dbReference type="ARBA" id="ARBA00022692"/>
    </source>
</evidence>
<feature type="transmembrane region" description="Helical" evidence="4">
    <location>
        <begin position="101"/>
        <end position="122"/>
    </location>
</feature>
<keyword evidence="2 4" id="KW-1133">Transmembrane helix</keyword>
<organism evidence="6 7">
    <name type="scientific">Pigmentiphaga kullae</name>
    <dbReference type="NCBI Taxonomy" id="151784"/>
    <lineage>
        <taxon>Bacteria</taxon>
        <taxon>Pseudomonadati</taxon>
        <taxon>Pseudomonadota</taxon>
        <taxon>Betaproteobacteria</taxon>
        <taxon>Burkholderiales</taxon>
        <taxon>Alcaligenaceae</taxon>
        <taxon>Pigmentiphaga</taxon>
    </lineage>
</organism>
<dbReference type="Pfam" id="PF07690">
    <property type="entry name" value="MFS_1"/>
    <property type="match status" value="1"/>
</dbReference>
<feature type="transmembrane region" description="Helical" evidence="4">
    <location>
        <begin position="304"/>
        <end position="326"/>
    </location>
</feature>